<evidence type="ECO:0000313" key="2">
    <source>
        <dbReference type="EMBL" id="KYG78261.1"/>
    </source>
</evidence>
<dbReference type="AlphaFoldDB" id="A0A150XHR1"/>
<accession>A0A150XHR1</accession>
<comment type="caution">
    <text evidence="2">The sequence shown here is derived from an EMBL/GenBank/DDBJ whole genome shotgun (WGS) entry which is preliminary data.</text>
</comment>
<dbReference type="OrthoDB" id="982545at2"/>
<dbReference type="EMBL" id="LRPC01000001">
    <property type="protein sequence ID" value="KYG78261.1"/>
    <property type="molecule type" value="Genomic_DNA"/>
</dbReference>
<name>A0A150XHR1_9BACT</name>
<dbReference type="Proteomes" id="UP000075606">
    <property type="component" value="Unassembled WGS sequence"/>
</dbReference>
<proteinExistence type="predicted"/>
<reference evidence="2 3" key="1">
    <citation type="submission" date="2016-01" db="EMBL/GenBank/DDBJ databases">
        <title>Genome sequencing of Roseivirga spongicola UST030701-084.</title>
        <authorList>
            <person name="Selvaratnam C."/>
            <person name="Thevarajoo S."/>
            <person name="Goh K.M."/>
            <person name="Ee R."/>
            <person name="Chan K.-G."/>
            <person name="Chong C.S."/>
        </authorList>
    </citation>
    <scope>NUCLEOTIDE SEQUENCE [LARGE SCALE GENOMIC DNA]</scope>
    <source>
        <strain evidence="2 3">UST030701-084</strain>
    </source>
</reference>
<keyword evidence="3" id="KW-1185">Reference proteome</keyword>
<gene>
    <name evidence="2" type="ORF">AWW68_05705</name>
</gene>
<feature type="chain" id="PRO_5007574709" evidence="1">
    <location>
        <begin position="38"/>
        <end position="130"/>
    </location>
</feature>
<dbReference type="RefSeq" id="WP_068217647.1">
    <property type="nucleotide sequence ID" value="NZ_CP139724.1"/>
</dbReference>
<feature type="signal peptide" evidence="1">
    <location>
        <begin position="1"/>
        <end position="37"/>
    </location>
</feature>
<keyword evidence="1" id="KW-0732">Signal</keyword>
<organism evidence="2 3">
    <name type="scientific">Roseivirga spongicola</name>
    <dbReference type="NCBI Taxonomy" id="333140"/>
    <lineage>
        <taxon>Bacteria</taxon>
        <taxon>Pseudomonadati</taxon>
        <taxon>Bacteroidota</taxon>
        <taxon>Cytophagia</taxon>
        <taxon>Cytophagales</taxon>
        <taxon>Roseivirgaceae</taxon>
        <taxon>Roseivirga</taxon>
    </lineage>
</organism>
<protein>
    <submittedName>
        <fullName evidence="2">Uncharacterized protein</fullName>
    </submittedName>
</protein>
<sequence length="130" mass="14663">MNSPKVKARNNSRRRIKNLSTAIAIMLAMVTLFQASAKNNPDSERRISAMEAKELAEIEAYFMDKDEMSLEEAILFEIEEEVIEEVKVFDSQGELVASGTPSTDSSLRSLVNQADYLTSFGNNKYYRLAE</sequence>
<evidence type="ECO:0000256" key="1">
    <source>
        <dbReference type="SAM" id="SignalP"/>
    </source>
</evidence>
<evidence type="ECO:0000313" key="3">
    <source>
        <dbReference type="Proteomes" id="UP000075606"/>
    </source>
</evidence>